<dbReference type="Gene3D" id="1.20.1280.50">
    <property type="match status" value="1"/>
</dbReference>
<dbReference type="InParanoid" id="G4TSB3"/>
<evidence type="ECO:0000313" key="3">
    <source>
        <dbReference type="EMBL" id="CCA74206.1"/>
    </source>
</evidence>
<reference evidence="3 4" key="1">
    <citation type="journal article" date="2011" name="PLoS Pathog.">
        <title>Endophytic Life Strategies Decoded by Genome and Transcriptome Analyses of the Mutualistic Root Symbiont Piriformospora indica.</title>
        <authorList>
            <person name="Zuccaro A."/>
            <person name="Lahrmann U."/>
            <person name="Guldener U."/>
            <person name="Langen G."/>
            <person name="Pfiffi S."/>
            <person name="Biedenkopf D."/>
            <person name="Wong P."/>
            <person name="Samans B."/>
            <person name="Grimm C."/>
            <person name="Basiewicz M."/>
            <person name="Murat C."/>
            <person name="Martin F."/>
            <person name="Kogel K.H."/>
        </authorList>
    </citation>
    <scope>NUCLEOTIDE SEQUENCE [LARGE SCALE GENOMIC DNA]</scope>
    <source>
        <strain evidence="3 4">DSM 11827</strain>
    </source>
</reference>
<feature type="region of interest" description="Disordered" evidence="1">
    <location>
        <begin position="107"/>
        <end position="143"/>
    </location>
</feature>
<protein>
    <recommendedName>
        <fullName evidence="2">F-box domain-containing protein</fullName>
    </recommendedName>
</protein>
<name>G4TSB3_SERID</name>
<dbReference type="HOGENOM" id="CLU_410550_0_0_1"/>
<proteinExistence type="predicted"/>
<evidence type="ECO:0000313" key="4">
    <source>
        <dbReference type="Proteomes" id="UP000007148"/>
    </source>
</evidence>
<dbReference type="InterPro" id="IPR001810">
    <property type="entry name" value="F-box_dom"/>
</dbReference>
<feature type="region of interest" description="Disordered" evidence="1">
    <location>
        <begin position="9"/>
        <end position="38"/>
    </location>
</feature>
<organism evidence="3 4">
    <name type="scientific">Serendipita indica (strain DSM 11827)</name>
    <name type="common">Root endophyte fungus</name>
    <name type="synonym">Piriformospora indica</name>
    <dbReference type="NCBI Taxonomy" id="1109443"/>
    <lineage>
        <taxon>Eukaryota</taxon>
        <taxon>Fungi</taxon>
        <taxon>Dikarya</taxon>
        <taxon>Basidiomycota</taxon>
        <taxon>Agaricomycotina</taxon>
        <taxon>Agaricomycetes</taxon>
        <taxon>Sebacinales</taxon>
        <taxon>Serendipitaceae</taxon>
        <taxon>Serendipita</taxon>
    </lineage>
</organism>
<feature type="compositionally biased region" description="Low complexity" evidence="1">
    <location>
        <begin position="21"/>
        <end position="38"/>
    </location>
</feature>
<dbReference type="EMBL" id="CAFZ01000290">
    <property type="protein sequence ID" value="CCA74206.1"/>
    <property type="molecule type" value="Genomic_DNA"/>
</dbReference>
<dbReference type="CDD" id="cd09917">
    <property type="entry name" value="F-box_SF"/>
    <property type="match status" value="1"/>
</dbReference>
<feature type="compositionally biased region" description="Basic and acidic residues" evidence="1">
    <location>
        <begin position="110"/>
        <end position="119"/>
    </location>
</feature>
<evidence type="ECO:0000259" key="2">
    <source>
        <dbReference type="Pfam" id="PF12937"/>
    </source>
</evidence>
<sequence length="613" mass="68637">MEDIVLGFAARPPHPRHPTDASLASPSAATSSSGGSAFSASPMSLMITTSQHASPSSLDHPLKAGTTRAAMYAASHIGLRTRASFNSPLVRLHRKLRAISESPVSNIAGDHAKRLKAPDSESESEQSSVSEEPFDGANVPVKHSNHTNTLPRDILVRIFDFYAENLWLDVNYLPFASLETLLLVCSRWRDVAEQHGAMWAKFHIVLFNQRDVGRWLTRIRRRRGRISAHTFMDISIRDGRDLSSCEPPTDPSGLSNPAAFLAHLNDLVSLITELEGNMDNGWGTLRWRSFRLAMPSNFPEVINQLDGDAKDVACSHLNSIFPLKMLFLESLELENVGWISPTDGSFAHSQLPPIFQWFITSIKVLDLYNCHLPTLPMLDGPHRLHLEYCSHWNGSRKQWETAGQRNDSNDLIEMQVWTDLQTLTIGPLTAPIVPLYLPSLRTFEIIVWWGHEHIALTHISTLSLESLHTLIISWPDTRFAHLSPPLPTSTQLDTIKNGITDLFANARVVKVIEAPRTILVSILSLLHEHASTLSPFRNETRHLILYEKAHKLRISLTGDESAKQLKDIALRHFHLTLPYWHSTSPMTGIATRRVNRGTSVDLEPIFGDIMSPI</sequence>
<dbReference type="SUPFAM" id="SSF81383">
    <property type="entry name" value="F-box domain"/>
    <property type="match status" value="1"/>
</dbReference>
<accession>G4TSB3</accession>
<feature type="domain" description="F-box" evidence="2">
    <location>
        <begin position="148"/>
        <end position="203"/>
    </location>
</feature>
<dbReference type="Proteomes" id="UP000007148">
    <property type="component" value="Unassembled WGS sequence"/>
</dbReference>
<dbReference type="OrthoDB" id="3235815at2759"/>
<dbReference type="InterPro" id="IPR036047">
    <property type="entry name" value="F-box-like_dom_sf"/>
</dbReference>
<dbReference type="AlphaFoldDB" id="G4TSB3"/>
<gene>
    <name evidence="3" type="ORF">PIIN_08159</name>
</gene>
<evidence type="ECO:0000256" key="1">
    <source>
        <dbReference type="SAM" id="MobiDB-lite"/>
    </source>
</evidence>
<keyword evidence="4" id="KW-1185">Reference proteome</keyword>
<dbReference type="Pfam" id="PF12937">
    <property type="entry name" value="F-box-like"/>
    <property type="match status" value="1"/>
</dbReference>
<comment type="caution">
    <text evidence="3">The sequence shown here is derived from an EMBL/GenBank/DDBJ whole genome shotgun (WGS) entry which is preliminary data.</text>
</comment>